<dbReference type="EMBL" id="CAEZTH010000075">
    <property type="protein sequence ID" value="CAB4564915.1"/>
    <property type="molecule type" value="Genomic_DNA"/>
</dbReference>
<dbReference type="InterPro" id="IPR006261">
    <property type="entry name" value="dGTPase"/>
</dbReference>
<dbReference type="SUPFAM" id="SSF109604">
    <property type="entry name" value="HD-domain/PDEase-like"/>
    <property type="match status" value="1"/>
</dbReference>
<protein>
    <submittedName>
        <fullName evidence="4">Unannotated protein</fullName>
    </submittedName>
</protein>
<dbReference type="PANTHER" id="PTHR11373">
    <property type="entry name" value="DEOXYNUCLEOSIDE TRIPHOSPHATE TRIPHOSPHOHYDROLASE"/>
    <property type="match status" value="1"/>
</dbReference>
<dbReference type="InterPro" id="IPR003607">
    <property type="entry name" value="HD/PDEase_dom"/>
</dbReference>
<feature type="compositionally biased region" description="Basic and acidic residues" evidence="2">
    <location>
        <begin position="10"/>
        <end position="22"/>
    </location>
</feature>
<dbReference type="NCBIfam" id="NF002829">
    <property type="entry name" value="PRK03007.1"/>
    <property type="match status" value="1"/>
</dbReference>
<dbReference type="PANTHER" id="PTHR11373:SF32">
    <property type="entry name" value="DEOXYGUANOSINETRIPHOSPHATE TRIPHOSPHOHYDROLASE"/>
    <property type="match status" value="1"/>
</dbReference>
<name>A0A6J6DPY6_9ZZZZ</name>
<sequence>MISRGYQDSDQERFVPEDRSGSIKRGEFARDRARVLHSSALRRLGAKTQVLSPSNGDFARTRLTHSLEVAQVGREMAQELGIDPDVVDTACLAHDLGHPPFGHNGEAALNEWSKEFGGFEGNAQTLRLLSRIEPKVFDANGKSRGLNLTRAVLDASCKYPWARESGQAETGGDYSVKFGYYQDDKDVFEFLRSGATPMRKCIEAEVMDFADDVAYSVHDFEDAIVSGYVNLAEINSASSDSGLLQKISEWDGSELTISDFEQALARLRSNSYWLSSHSGEMKDQATLKNLTSALIGSFVRRTTDQTELANASEHLVRYQGALVVPTEVRAEIAVLKGIVSAYLMSDEKRQPYYLWQRAILSELADALLAGNGKHLDTYCASAWQEATTDEQKHRVIVDQVASLTDVSALSLHHELVNK</sequence>
<evidence type="ECO:0000256" key="1">
    <source>
        <dbReference type="ARBA" id="ARBA00022801"/>
    </source>
</evidence>
<dbReference type="InterPro" id="IPR023023">
    <property type="entry name" value="dNTPase_2"/>
</dbReference>
<evidence type="ECO:0000313" key="4">
    <source>
        <dbReference type="EMBL" id="CAB4564915.1"/>
    </source>
</evidence>
<feature type="domain" description="HD" evidence="3">
    <location>
        <begin position="62"/>
        <end position="216"/>
    </location>
</feature>
<dbReference type="CDD" id="cd00077">
    <property type="entry name" value="HDc"/>
    <property type="match status" value="1"/>
</dbReference>
<dbReference type="HAMAP" id="MF_01212">
    <property type="entry name" value="dGTPase_type2"/>
    <property type="match status" value="1"/>
</dbReference>
<dbReference type="GO" id="GO:0008832">
    <property type="term" value="F:dGTPase activity"/>
    <property type="evidence" value="ECO:0007669"/>
    <property type="project" value="TreeGrafter"/>
</dbReference>
<dbReference type="AlphaFoldDB" id="A0A6J6DPY6"/>
<gene>
    <name evidence="4" type="ORF">UFOPK1639_00683</name>
</gene>
<dbReference type="InterPro" id="IPR026875">
    <property type="entry name" value="PHydrolase_assoc_dom"/>
</dbReference>
<feature type="region of interest" description="Disordered" evidence="2">
    <location>
        <begin position="1"/>
        <end position="22"/>
    </location>
</feature>
<accession>A0A6J6DPY6</accession>
<dbReference type="PROSITE" id="PS51831">
    <property type="entry name" value="HD"/>
    <property type="match status" value="1"/>
</dbReference>
<dbReference type="InterPro" id="IPR050135">
    <property type="entry name" value="dGTPase-like"/>
</dbReference>
<evidence type="ECO:0000259" key="3">
    <source>
        <dbReference type="PROSITE" id="PS51831"/>
    </source>
</evidence>
<keyword evidence="1" id="KW-0378">Hydrolase</keyword>
<reference evidence="4" key="1">
    <citation type="submission" date="2020-05" db="EMBL/GenBank/DDBJ databases">
        <authorList>
            <person name="Chiriac C."/>
            <person name="Salcher M."/>
            <person name="Ghai R."/>
            <person name="Kavagutti S V."/>
        </authorList>
    </citation>
    <scope>NUCLEOTIDE SEQUENCE</scope>
</reference>
<dbReference type="Gene3D" id="1.10.3210.10">
    <property type="entry name" value="Hypothetical protein af1432"/>
    <property type="match status" value="1"/>
</dbReference>
<dbReference type="SMART" id="SM00471">
    <property type="entry name" value="HDc"/>
    <property type="match status" value="1"/>
</dbReference>
<dbReference type="Pfam" id="PF01966">
    <property type="entry name" value="HD"/>
    <property type="match status" value="1"/>
</dbReference>
<dbReference type="NCBIfam" id="TIGR01353">
    <property type="entry name" value="dGTP_triPase"/>
    <property type="match status" value="1"/>
</dbReference>
<proteinExistence type="inferred from homology"/>
<evidence type="ECO:0000256" key="2">
    <source>
        <dbReference type="SAM" id="MobiDB-lite"/>
    </source>
</evidence>
<dbReference type="InterPro" id="IPR006674">
    <property type="entry name" value="HD_domain"/>
</dbReference>
<dbReference type="Pfam" id="PF13286">
    <property type="entry name" value="HD_assoc"/>
    <property type="match status" value="1"/>
</dbReference>
<organism evidence="4">
    <name type="scientific">freshwater metagenome</name>
    <dbReference type="NCBI Taxonomy" id="449393"/>
    <lineage>
        <taxon>unclassified sequences</taxon>
        <taxon>metagenomes</taxon>
        <taxon>ecological metagenomes</taxon>
    </lineage>
</organism>
<dbReference type="GO" id="GO:0006203">
    <property type="term" value="P:dGTP catabolic process"/>
    <property type="evidence" value="ECO:0007669"/>
    <property type="project" value="TreeGrafter"/>
</dbReference>